<dbReference type="InterPro" id="IPR051712">
    <property type="entry name" value="ARTD-AVP"/>
</dbReference>
<proteinExistence type="predicted"/>
<name>A0A813H9V8_POLGL</name>
<keyword evidence="1" id="KW-0520">NAD</keyword>
<dbReference type="Gene3D" id="3.90.228.10">
    <property type="match status" value="1"/>
</dbReference>
<dbReference type="PROSITE" id="PS51059">
    <property type="entry name" value="PARP_CATALYTIC"/>
    <property type="match status" value="1"/>
</dbReference>
<dbReference type="Pfam" id="PF00644">
    <property type="entry name" value="PARP"/>
    <property type="match status" value="1"/>
</dbReference>
<dbReference type="AlphaFoldDB" id="A0A813H9V8"/>
<dbReference type="InterPro" id="IPR012317">
    <property type="entry name" value="Poly(ADP-ribose)pol_cat_dom"/>
</dbReference>
<comment type="caution">
    <text evidence="3">The sequence shown here is derived from an EMBL/GenBank/DDBJ whole genome shotgun (WGS) entry which is preliminary data.</text>
</comment>
<evidence type="ECO:0000313" key="4">
    <source>
        <dbReference type="Proteomes" id="UP000654075"/>
    </source>
</evidence>
<sequence>MSSTERLKRQQMESDALIGQLLRSREVWKNELQKLDEVKCSLPNLVAGMQALLAGLLPTGHTGKCQETLKVKVVEVYSVCNVDVWQKYKTRRDSIKRRFCSQSVIKSPEDSRLRANPRLHSLEALLQQAGSSHIFQESCNEVLLLHGTSAESAQAIALHGFHGRLAKQSGLYGKGVYLTTDACKALSYSNRPPECATAGWFVVTRALPGYPHFTDTHRQGQKRPPFRTLPNGQQELYDSIVAAPGIIYSKAAVARQVHWEYVVSDWQAYPEYLVKFQRL</sequence>
<accession>A0A813H9V8</accession>
<dbReference type="Proteomes" id="UP000654075">
    <property type="component" value="Unassembled WGS sequence"/>
</dbReference>
<dbReference type="PANTHER" id="PTHR45740">
    <property type="entry name" value="POLY [ADP-RIBOSE] POLYMERASE"/>
    <property type="match status" value="1"/>
</dbReference>
<dbReference type="GO" id="GO:0005634">
    <property type="term" value="C:nucleus"/>
    <property type="evidence" value="ECO:0007669"/>
    <property type="project" value="TreeGrafter"/>
</dbReference>
<organism evidence="3 4">
    <name type="scientific">Polarella glacialis</name>
    <name type="common">Dinoflagellate</name>
    <dbReference type="NCBI Taxonomy" id="89957"/>
    <lineage>
        <taxon>Eukaryota</taxon>
        <taxon>Sar</taxon>
        <taxon>Alveolata</taxon>
        <taxon>Dinophyceae</taxon>
        <taxon>Suessiales</taxon>
        <taxon>Suessiaceae</taxon>
        <taxon>Polarella</taxon>
    </lineage>
</organism>
<evidence type="ECO:0000313" key="3">
    <source>
        <dbReference type="EMBL" id="CAE8634739.1"/>
    </source>
</evidence>
<keyword evidence="1" id="KW-0808">Transferase</keyword>
<dbReference type="GO" id="GO:0003950">
    <property type="term" value="F:NAD+ poly-ADP-ribosyltransferase activity"/>
    <property type="evidence" value="ECO:0007669"/>
    <property type="project" value="UniProtKB-UniRule"/>
</dbReference>
<dbReference type="EC" id="2.4.2.-" evidence="1"/>
<dbReference type="SUPFAM" id="SSF56399">
    <property type="entry name" value="ADP-ribosylation"/>
    <property type="match status" value="1"/>
</dbReference>
<keyword evidence="1" id="KW-0328">Glycosyltransferase</keyword>
<protein>
    <recommendedName>
        <fullName evidence="1">Poly [ADP-ribose] polymerase</fullName>
        <shortName evidence="1">PARP</shortName>
        <ecNumber evidence="1">2.4.2.-</ecNumber>
    </recommendedName>
</protein>
<evidence type="ECO:0000259" key="2">
    <source>
        <dbReference type="PROSITE" id="PS51059"/>
    </source>
</evidence>
<keyword evidence="4" id="KW-1185">Reference proteome</keyword>
<reference evidence="3" key="1">
    <citation type="submission" date="2021-02" db="EMBL/GenBank/DDBJ databases">
        <authorList>
            <person name="Dougan E. K."/>
            <person name="Rhodes N."/>
            <person name="Thang M."/>
            <person name="Chan C."/>
        </authorList>
    </citation>
    <scope>NUCLEOTIDE SEQUENCE</scope>
</reference>
<dbReference type="GO" id="GO:1990404">
    <property type="term" value="F:NAD+-protein mono-ADP-ribosyltransferase activity"/>
    <property type="evidence" value="ECO:0007669"/>
    <property type="project" value="TreeGrafter"/>
</dbReference>
<evidence type="ECO:0000256" key="1">
    <source>
        <dbReference type="RuleBase" id="RU362114"/>
    </source>
</evidence>
<dbReference type="PANTHER" id="PTHR45740:SF2">
    <property type="entry name" value="POLY [ADP-RIBOSE] POLYMERASE"/>
    <property type="match status" value="1"/>
</dbReference>
<dbReference type="EMBL" id="CAJNNV010031122">
    <property type="protein sequence ID" value="CAE8634739.1"/>
    <property type="molecule type" value="Genomic_DNA"/>
</dbReference>
<feature type="domain" description="PARP catalytic" evidence="2">
    <location>
        <begin position="1"/>
        <end position="279"/>
    </location>
</feature>
<gene>
    <name evidence="3" type="ORF">PGLA1383_LOCUS50358</name>
</gene>
<dbReference type="OrthoDB" id="406509at2759"/>